<sequence length="170" mass="18417">MLHAARECLENRAIEDGLKLTDMATTLLAVLFFRDTIYAAQIGDGAVVAKVGGELVLISGPLNSEYANEVTPITSSTWQSDLYIAEALSGAECVAVFTDGCQRAALLKTMDGYTPFEKFFNPVFSFASETADLIAGEQELSEFLLSEKISEYSEDDKTLVLAVLQGLNND</sequence>
<evidence type="ECO:0000259" key="1">
    <source>
        <dbReference type="Pfam" id="PF13672"/>
    </source>
</evidence>
<feature type="domain" description="PPM-type phosphatase" evidence="1">
    <location>
        <begin position="7"/>
        <end position="144"/>
    </location>
</feature>
<organism evidence="2">
    <name type="scientific">uncultured Nitrospirota bacterium</name>
    <dbReference type="NCBI Taxonomy" id="170969"/>
    <lineage>
        <taxon>Bacteria</taxon>
        <taxon>Pseudomonadati</taxon>
        <taxon>Nitrospirota</taxon>
        <taxon>environmental samples</taxon>
    </lineage>
</organism>
<proteinExistence type="predicted"/>
<dbReference type="InterPro" id="IPR001932">
    <property type="entry name" value="PPM-type_phosphatase-like_dom"/>
</dbReference>
<dbReference type="SUPFAM" id="SSF81606">
    <property type="entry name" value="PP2C-like"/>
    <property type="match status" value="1"/>
</dbReference>
<dbReference type="AlphaFoldDB" id="A0A142BTS6"/>
<name>A0A142BTS6_9BACT</name>
<accession>A0A142BTS6</accession>
<evidence type="ECO:0000313" key="2">
    <source>
        <dbReference type="EMBL" id="AMP41514.1"/>
    </source>
</evidence>
<dbReference type="Pfam" id="PF13672">
    <property type="entry name" value="PP2C_2"/>
    <property type="match status" value="1"/>
</dbReference>
<dbReference type="InterPro" id="IPR036457">
    <property type="entry name" value="PPM-type-like_dom_sf"/>
</dbReference>
<dbReference type="EMBL" id="KU221504">
    <property type="protein sequence ID" value="AMP41514.1"/>
    <property type="molecule type" value="Genomic_DNA"/>
</dbReference>
<reference evidence="2" key="1">
    <citation type="submission" date="2015-12" db="EMBL/GenBank/DDBJ databases">
        <authorList>
            <person name="Shamseldin A."/>
            <person name="Moawad H."/>
            <person name="Abd El-Rahim W.M."/>
            <person name="Sadowsky M.J."/>
        </authorList>
    </citation>
    <scope>NUCLEOTIDE SEQUENCE</scope>
</reference>
<protein>
    <submittedName>
        <fullName evidence="2">Protein phosphatase 2C-like domain protein</fullName>
    </submittedName>
</protein>